<name>A0A1I2E656_9BACI</name>
<evidence type="ECO:0000313" key="3">
    <source>
        <dbReference type="Proteomes" id="UP000199516"/>
    </source>
</evidence>
<keyword evidence="3" id="KW-1185">Reference proteome</keyword>
<protein>
    <submittedName>
        <fullName evidence="2">Uncharacterized protein</fullName>
    </submittedName>
</protein>
<evidence type="ECO:0000256" key="1">
    <source>
        <dbReference type="SAM" id="Phobius"/>
    </source>
</evidence>
<dbReference type="RefSeq" id="WP_091662125.1">
    <property type="nucleotide sequence ID" value="NZ_FONT01000005.1"/>
</dbReference>
<feature type="transmembrane region" description="Helical" evidence="1">
    <location>
        <begin position="36"/>
        <end position="54"/>
    </location>
</feature>
<feature type="transmembrane region" description="Helical" evidence="1">
    <location>
        <begin position="127"/>
        <end position="151"/>
    </location>
</feature>
<dbReference type="AlphaFoldDB" id="A0A1I2E656"/>
<evidence type="ECO:0000313" key="2">
    <source>
        <dbReference type="EMBL" id="SFE88432.1"/>
    </source>
</evidence>
<proteinExistence type="predicted"/>
<dbReference type="OrthoDB" id="2591789at2"/>
<feature type="transmembrane region" description="Helical" evidence="1">
    <location>
        <begin position="61"/>
        <end position="77"/>
    </location>
</feature>
<keyword evidence="1" id="KW-0812">Transmembrane</keyword>
<accession>A0A1I2E656</accession>
<dbReference type="EMBL" id="FONT01000005">
    <property type="protein sequence ID" value="SFE88432.1"/>
    <property type="molecule type" value="Genomic_DNA"/>
</dbReference>
<reference evidence="2 3" key="1">
    <citation type="submission" date="2016-10" db="EMBL/GenBank/DDBJ databases">
        <authorList>
            <person name="de Groot N.N."/>
        </authorList>
    </citation>
    <scope>NUCLEOTIDE SEQUENCE [LARGE SCALE GENOMIC DNA]</scope>
    <source>
        <strain evidence="2 3">DSM 23995</strain>
    </source>
</reference>
<gene>
    <name evidence="2" type="ORF">SAMN05192532_105134</name>
</gene>
<keyword evidence="1" id="KW-0472">Membrane</keyword>
<feature type="transmembrane region" description="Helical" evidence="1">
    <location>
        <begin position="163"/>
        <end position="183"/>
    </location>
</feature>
<sequence>MTEQQKEMLAEARSNNLELSSHMTEYWERFSGLDTWQFWIIVLMTIIPLIVLFFAIDRRKVLLIGFFGFNYHVWFAYVNSTGIRYGLWEYPYEVVPFLPSFALDASLVPITYMLVFQWTLNHNKNIFILSTITAAILAFIVKPIMVHLHYFHMFYGINFFHLFLFYIGMFLVSYGITKVFMWLQNHKKRNPQHP</sequence>
<feature type="transmembrane region" description="Helical" evidence="1">
    <location>
        <begin position="97"/>
        <end position="115"/>
    </location>
</feature>
<organism evidence="2 3">
    <name type="scientific">Alteribacillus iranensis</name>
    <dbReference type="NCBI Taxonomy" id="930128"/>
    <lineage>
        <taxon>Bacteria</taxon>
        <taxon>Bacillati</taxon>
        <taxon>Bacillota</taxon>
        <taxon>Bacilli</taxon>
        <taxon>Bacillales</taxon>
        <taxon>Bacillaceae</taxon>
        <taxon>Alteribacillus</taxon>
    </lineage>
</organism>
<dbReference type="STRING" id="930128.SAMN05192532_105134"/>
<keyword evidence="1" id="KW-1133">Transmembrane helix</keyword>
<dbReference type="Proteomes" id="UP000199516">
    <property type="component" value="Unassembled WGS sequence"/>
</dbReference>